<keyword evidence="2" id="KW-1185">Reference proteome</keyword>
<evidence type="ECO:0000313" key="2">
    <source>
        <dbReference type="Proteomes" id="UP001500886"/>
    </source>
</evidence>
<organism evidence="1 2">
    <name type="scientific">Streptomyces luteosporeus</name>
    <dbReference type="NCBI Taxonomy" id="173856"/>
    <lineage>
        <taxon>Bacteria</taxon>
        <taxon>Bacillati</taxon>
        <taxon>Actinomycetota</taxon>
        <taxon>Actinomycetes</taxon>
        <taxon>Kitasatosporales</taxon>
        <taxon>Streptomycetaceae</taxon>
        <taxon>Streptomyces</taxon>
    </lineage>
</organism>
<sequence length="63" mass="6642">MREQPVEPPAPFKPDILRDLAAVLGRTPEALAIEWAAGSLVIPTATIGETLGEDGWGLFDGPS</sequence>
<dbReference type="Proteomes" id="UP001500886">
    <property type="component" value="Unassembled WGS sequence"/>
</dbReference>
<protein>
    <submittedName>
        <fullName evidence="1">Uncharacterized protein</fullName>
    </submittedName>
</protein>
<dbReference type="EMBL" id="BAAASL010000018">
    <property type="protein sequence ID" value="GAA2721914.1"/>
    <property type="molecule type" value="Genomic_DNA"/>
</dbReference>
<proteinExistence type="predicted"/>
<comment type="caution">
    <text evidence="1">The sequence shown here is derived from an EMBL/GenBank/DDBJ whole genome shotgun (WGS) entry which is preliminary data.</text>
</comment>
<evidence type="ECO:0000313" key="1">
    <source>
        <dbReference type="EMBL" id="GAA2721914.1"/>
    </source>
</evidence>
<reference evidence="1 2" key="1">
    <citation type="journal article" date="2019" name="Int. J. Syst. Evol. Microbiol.">
        <title>The Global Catalogue of Microorganisms (GCM) 10K type strain sequencing project: providing services to taxonomists for standard genome sequencing and annotation.</title>
        <authorList>
            <consortium name="The Broad Institute Genomics Platform"/>
            <consortium name="The Broad Institute Genome Sequencing Center for Infectious Disease"/>
            <person name="Wu L."/>
            <person name="Ma J."/>
        </authorList>
    </citation>
    <scope>NUCLEOTIDE SEQUENCE [LARGE SCALE GENOMIC DNA]</scope>
    <source>
        <strain evidence="1 2">JCM 4542</strain>
    </source>
</reference>
<dbReference type="RefSeq" id="WP_344437367.1">
    <property type="nucleotide sequence ID" value="NZ_BAAASL010000018.1"/>
</dbReference>
<accession>A0ABN3U0M2</accession>
<gene>
    <name evidence="1" type="ORF">GCM10010315_45910</name>
</gene>
<name>A0ABN3U0M2_9ACTN</name>